<reference evidence="14 15" key="2">
    <citation type="submission" date="2017-04" db="EMBL/GenBank/DDBJ databases">
        <title>CpG methylation of centromeres and impact of large insertions on vertebrate speciation.</title>
        <authorList>
            <person name="Ichikawa K."/>
            <person name="Yoshimura J."/>
            <person name="Morishita S."/>
        </authorList>
    </citation>
    <scope>NUCLEOTIDE SEQUENCE</scope>
    <source>
        <strain evidence="14 15">HSOK</strain>
    </source>
</reference>
<evidence type="ECO:0000256" key="6">
    <source>
        <dbReference type="ARBA" id="ARBA00023121"/>
    </source>
</evidence>
<dbReference type="GO" id="GO:0051495">
    <property type="term" value="P:positive regulation of cytoskeleton organization"/>
    <property type="evidence" value="ECO:0007669"/>
    <property type="project" value="UniProtKB-ARBA"/>
</dbReference>
<dbReference type="Gene3D" id="1.20.1270.60">
    <property type="entry name" value="Arfaptin homology (AH) domain/BAR domain"/>
    <property type="match status" value="1"/>
</dbReference>
<keyword evidence="3" id="KW-0597">Phosphoprotein</keyword>
<evidence type="ECO:0000256" key="2">
    <source>
        <dbReference type="ARBA" id="ARBA00022443"/>
    </source>
</evidence>
<reference evidence="14" key="3">
    <citation type="submission" date="2025-08" db="UniProtKB">
        <authorList>
            <consortium name="Ensembl"/>
        </authorList>
    </citation>
    <scope>IDENTIFICATION</scope>
    <source>
        <strain evidence="14">HSOK</strain>
    </source>
</reference>
<comment type="subcellular location">
    <subcellularLocation>
        <location evidence="1">Cell projection</location>
    </subcellularLocation>
</comment>
<dbReference type="Pfam" id="PF14604">
    <property type="entry name" value="SH3_9"/>
    <property type="match status" value="1"/>
</dbReference>
<evidence type="ECO:0000256" key="8">
    <source>
        <dbReference type="PROSITE-ProRule" id="PRU00192"/>
    </source>
</evidence>
<feature type="coiled-coil region" evidence="10">
    <location>
        <begin position="530"/>
        <end position="571"/>
    </location>
</feature>
<dbReference type="GO" id="GO:1902905">
    <property type="term" value="P:positive regulation of supramolecular fiber organization"/>
    <property type="evidence" value="ECO:0007669"/>
    <property type="project" value="UniProtKB-ARBA"/>
</dbReference>
<evidence type="ECO:0000256" key="3">
    <source>
        <dbReference type="ARBA" id="ARBA00022553"/>
    </source>
</evidence>
<dbReference type="SMART" id="SM00326">
    <property type="entry name" value="SH3"/>
    <property type="match status" value="2"/>
</dbReference>
<dbReference type="InterPro" id="IPR036028">
    <property type="entry name" value="SH3-like_dom_sf"/>
</dbReference>
<dbReference type="GO" id="GO:0008289">
    <property type="term" value="F:lipid binding"/>
    <property type="evidence" value="ECO:0007669"/>
    <property type="project" value="UniProtKB-KW"/>
</dbReference>
<dbReference type="Ensembl" id="ENSORLT00015022412.1">
    <property type="protein sequence ID" value="ENSORLP00015031389.1"/>
    <property type="gene ID" value="ENSORLG00015015639.1"/>
</dbReference>
<dbReference type="Pfam" id="PF00611">
    <property type="entry name" value="FCH"/>
    <property type="match status" value="1"/>
</dbReference>
<dbReference type="PROSITE" id="PS50002">
    <property type="entry name" value="SH3"/>
    <property type="match status" value="2"/>
</dbReference>
<keyword evidence="4" id="KW-0677">Repeat</keyword>
<dbReference type="Gene3D" id="2.30.30.40">
    <property type="entry name" value="SH3 Domains"/>
    <property type="match status" value="2"/>
</dbReference>
<protein>
    <submittedName>
        <fullName evidence="14">Si:ch211-176g13.8</fullName>
    </submittedName>
</protein>
<reference key="1">
    <citation type="journal article" date="2007" name="Nature">
        <title>The medaka draft genome and insights into vertebrate genome evolution.</title>
        <authorList>
            <person name="Kasahara M."/>
            <person name="Naruse K."/>
            <person name="Sasaki S."/>
            <person name="Nakatani Y."/>
            <person name="Qu W."/>
            <person name="Ahsan B."/>
            <person name="Yamada T."/>
            <person name="Nagayasu Y."/>
            <person name="Doi K."/>
            <person name="Kasai Y."/>
            <person name="Jindo T."/>
            <person name="Kobayashi D."/>
            <person name="Shimada A."/>
            <person name="Toyoda A."/>
            <person name="Kuroki Y."/>
            <person name="Fujiyama A."/>
            <person name="Sasaki T."/>
            <person name="Shimizu A."/>
            <person name="Asakawa S."/>
            <person name="Shimizu N."/>
            <person name="Hashimoto S."/>
            <person name="Yang J."/>
            <person name="Lee Y."/>
            <person name="Matsushima K."/>
            <person name="Sugano S."/>
            <person name="Sakaizumi M."/>
            <person name="Narita T."/>
            <person name="Ohishi K."/>
            <person name="Haga S."/>
            <person name="Ohta F."/>
            <person name="Nomoto H."/>
            <person name="Nogata K."/>
            <person name="Morishita T."/>
            <person name="Endo T."/>
            <person name="Shin-I T."/>
            <person name="Takeda H."/>
            <person name="Morishita S."/>
            <person name="Kohara Y."/>
        </authorList>
    </citation>
    <scope>NUCLEOTIDE SEQUENCE [LARGE SCALE GENOMIC DNA]</scope>
    <source>
        <strain>Hd-rR</strain>
    </source>
</reference>
<dbReference type="SUPFAM" id="SSF50044">
    <property type="entry name" value="SH3-domain"/>
    <property type="match status" value="2"/>
</dbReference>
<evidence type="ECO:0000256" key="4">
    <source>
        <dbReference type="ARBA" id="ARBA00022737"/>
    </source>
</evidence>
<feature type="domain" description="SH3" evidence="12">
    <location>
        <begin position="639"/>
        <end position="700"/>
    </location>
</feature>
<feature type="region of interest" description="Disordered" evidence="11">
    <location>
        <begin position="597"/>
        <end position="636"/>
    </location>
</feature>
<keyword evidence="5 9" id="KW-0175">Coiled coil</keyword>
<evidence type="ECO:0000313" key="15">
    <source>
        <dbReference type="Proteomes" id="UP000265200"/>
    </source>
</evidence>
<dbReference type="Proteomes" id="UP000265200">
    <property type="component" value="Chromosome 14"/>
</dbReference>
<feature type="region of interest" description="Disordered" evidence="11">
    <location>
        <begin position="803"/>
        <end position="932"/>
    </location>
</feature>
<organism evidence="14 15">
    <name type="scientific">Oryzias latipes</name>
    <name type="common">Japanese rice fish</name>
    <name type="synonym">Japanese killifish</name>
    <dbReference type="NCBI Taxonomy" id="8090"/>
    <lineage>
        <taxon>Eukaryota</taxon>
        <taxon>Metazoa</taxon>
        <taxon>Chordata</taxon>
        <taxon>Craniata</taxon>
        <taxon>Vertebrata</taxon>
        <taxon>Euteleostomi</taxon>
        <taxon>Actinopterygii</taxon>
        <taxon>Neopterygii</taxon>
        <taxon>Teleostei</taxon>
        <taxon>Neoteleostei</taxon>
        <taxon>Acanthomorphata</taxon>
        <taxon>Ovalentaria</taxon>
        <taxon>Atherinomorphae</taxon>
        <taxon>Beloniformes</taxon>
        <taxon>Adrianichthyidae</taxon>
        <taxon>Oryziinae</taxon>
        <taxon>Oryzias</taxon>
    </lineage>
</organism>
<evidence type="ECO:0000256" key="11">
    <source>
        <dbReference type="SAM" id="MobiDB-lite"/>
    </source>
</evidence>
<evidence type="ECO:0000256" key="10">
    <source>
        <dbReference type="SAM" id="Coils"/>
    </source>
</evidence>
<keyword evidence="7" id="KW-0966">Cell projection</keyword>
<accession>A0A3P9JGK8</accession>
<feature type="compositionally biased region" description="Low complexity" evidence="11">
    <location>
        <begin position="810"/>
        <end position="861"/>
    </location>
</feature>
<evidence type="ECO:0000256" key="9">
    <source>
        <dbReference type="PROSITE-ProRule" id="PRU01077"/>
    </source>
</evidence>
<sequence>MQTHRTSSLCSSPSASSAPPTLMFLMKSAEASERWMFSSRENCWRIPPTDNTVEAWVYCRRPHAERKAAVRNIQPETLDARGHPTNYMLTHGGIPLHDDDLHPSSHPLLLLQPVGDGPSHHAPSHNHNVRPLRRQVGVDLQRSPAAAWKNICSFLPHSCQLSLQENFRWFYVQKTSMQPPPRKVRVTQELKQIHGEQMSQLQINHQTQCDLLEDLRTFSLKRVAVEKDYAQALQKLANQYLKRDWPDSEKDEEPDHRNMYCVWKAYLEATVQATQSRISSCENYKVQVADPAKTARLQKEQQLRKCIEQLTVVQAELQESVKELTKSRKKYQEAELMAQAVRDKAELEAKSRLSLFQSKSSLQRATVKLKAKRNECSSKATHARNDYLLTLAAANAHQRRYYTTDLMDCIKVLDGRIYEQVKDYLVSLCQTELETYQAVHDTFNQLLNSSTRVGQEFHQRFFVQKNLLFQQSPDFSYQPIDSDTVVQLQTESGTPEGHSLDKEARKWASRVAREYKSIIHTQRALEEYGAQEASEQNGELETKMEVARQSLRRAETVKAKAEARLDLLRQAGVAVETWLKSAMNQVMEELENERWNNMSTHDPSLSGTADLEREDEEEMEDSGEVLDESSSSPSSTLKNYPLTCKVLYSYKASQPDELTIEEQEILEVIDDGDMEDWVKARNRGGQVGYVPEKYLQLPSSNSLLSMLQSLATLDARSHSSSNSTEPETELPSGSVNGDSSVSFAKALYDYAGQTEEELSFPEGAIIRILSRETHEDDGFWEGEFNGLVGVFPAVLVEDLAGLSENGEGQKPGSSQVSPSSSAQSDRSPSSLFQPGPLHSSPLQTPTLSSPVSSPCSATASPVGRPPSYHNGDHRPPPASRKSPYHSPARGSLQPPKYPEGGTIRPVRAAPPPPKQHPRGQVKRKEEVEITLV</sequence>
<dbReference type="Pfam" id="PF00018">
    <property type="entry name" value="SH3_1"/>
    <property type="match status" value="1"/>
</dbReference>
<dbReference type="PROSITE" id="PS51741">
    <property type="entry name" value="F_BAR"/>
    <property type="match status" value="1"/>
</dbReference>
<feature type="compositionally biased region" description="Polar residues" evidence="11">
    <location>
        <begin position="597"/>
        <end position="607"/>
    </location>
</feature>
<dbReference type="InterPro" id="IPR001060">
    <property type="entry name" value="FCH_dom"/>
</dbReference>
<proteinExistence type="predicted"/>
<keyword evidence="6" id="KW-0446">Lipid-binding</keyword>
<dbReference type="SUPFAM" id="SSF103657">
    <property type="entry name" value="BAR/IMD domain-like"/>
    <property type="match status" value="1"/>
</dbReference>
<dbReference type="InterPro" id="IPR027267">
    <property type="entry name" value="AH/BAR_dom_sf"/>
</dbReference>
<feature type="compositionally biased region" description="Basic and acidic residues" evidence="11">
    <location>
        <begin position="922"/>
        <end position="932"/>
    </location>
</feature>
<dbReference type="GO" id="GO:0042995">
    <property type="term" value="C:cell projection"/>
    <property type="evidence" value="ECO:0007669"/>
    <property type="project" value="UniProtKB-SubCell"/>
</dbReference>
<feature type="compositionally biased region" description="Polar residues" evidence="11">
    <location>
        <begin position="718"/>
        <end position="737"/>
    </location>
</feature>
<feature type="domain" description="SH3" evidence="12">
    <location>
        <begin position="739"/>
        <end position="801"/>
    </location>
</feature>
<name>A0A3P9JGK8_ORYLA</name>
<feature type="domain" description="F-BAR" evidence="13">
    <location>
        <begin position="182"/>
        <end position="458"/>
    </location>
</feature>
<dbReference type="FunFam" id="2.30.30.40:FF:000060">
    <property type="entry name" value="FCH and double SH3 domains protein 2"/>
    <property type="match status" value="1"/>
</dbReference>
<evidence type="ECO:0000256" key="1">
    <source>
        <dbReference type="ARBA" id="ARBA00004316"/>
    </source>
</evidence>
<reference evidence="14" key="4">
    <citation type="submission" date="2025-09" db="UniProtKB">
        <authorList>
            <consortium name="Ensembl"/>
        </authorList>
    </citation>
    <scope>IDENTIFICATION</scope>
    <source>
        <strain evidence="14">HSOK</strain>
    </source>
</reference>
<dbReference type="GO" id="GO:0110053">
    <property type="term" value="P:regulation of actin filament organization"/>
    <property type="evidence" value="ECO:0007669"/>
    <property type="project" value="UniProtKB-ARBA"/>
</dbReference>
<feature type="region of interest" description="Disordered" evidence="11">
    <location>
        <begin position="716"/>
        <end position="737"/>
    </location>
</feature>
<evidence type="ECO:0000256" key="5">
    <source>
        <dbReference type="ARBA" id="ARBA00023054"/>
    </source>
</evidence>
<dbReference type="CDD" id="cd11761">
    <property type="entry name" value="SH3_FCHSD_1"/>
    <property type="match status" value="1"/>
</dbReference>
<feature type="compositionally biased region" description="Acidic residues" evidence="11">
    <location>
        <begin position="612"/>
        <end position="627"/>
    </location>
</feature>
<dbReference type="AlphaFoldDB" id="A0A3P9JGK8"/>
<evidence type="ECO:0000256" key="7">
    <source>
        <dbReference type="ARBA" id="ARBA00023273"/>
    </source>
</evidence>
<evidence type="ECO:0000259" key="12">
    <source>
        <dbReference type="PROSITE" id="PS50002"/>
    </source>
</evidence>
<dbReference type="PANTHER" id="PTHR15735">
    <property type="entry name" value="FCH AND DOUBLE SH3 DOMAINS PROTEIN"/>
    <property type="match status" value="1"/>
</dbReference>
<dbReference type="InterPro" id="IPR031160">
    <property type="entry name" value="F_BAR_dom"/>
</dbReference>
<dbReference type="FunFam" id="2.30.30.40:FF:000033">
    <property type="entry name" value="FCH and double SH3 domains protein 2"/>
    <property type="match status" value="1"/>
</dbReference>
<dbReference type="InterPro" id="IPR001452">
    <property type="entry name" value="SH3_domain"/>
</dbReference>
<evidence type="ECO:0000313" key="14">
    <source>
        <dbReference type="Ensembl" id="ENSORLP00015031389.1"/>
    </source>
</evidence>
<evidence type="ECO:0000259" key="13">
    <source>
        <dbReference type="PROSITE" id="PS51741"/>
    </source>
</evidence>
<feature type="coiled-coil region" evidence="10">
    <location>
        <begin position="307"/>
        <end position="344"/>
    </location>
</feature>
<dbReference type="InterPro" id="IPR035460">
    <property type="entry name" value="FCHSD_SH3_1"/>
</dbReference>
<keyword evidence="2 8" id="KW-0728">SH3 domain</keyword>
<dbReference type="PANTHER" id="PTHR15735:SF11">
    <property type="entry name" value="F-BAR AND DOUBLE SH3 DOMAINS PROTEIN 2"/>
    <property type="match status" value="1"/>
</dbReference>